<dbReference type="Pfam" id="PF01471">
    <property type="entry name" value="PG_binding_1"/>
    <property type="match status" value="1"/>
</dbReference>
<dbReference type="SUPFAM" id="SSF47090">
    <property type="entry name" value="PGBD-like"/>
    <property type="match status" value="1"/>
</dbReference>
<evidence type="ECO:0000313" key="3">
    <source>
        <dbReference type="EMBL" id="MBM2411256.1"/>
    </source>
</evidence>
<dbReference type="SUPFAM" id="SSF50494">
    <property type="entry name" value="Trypsin-like serine proteases"/>
    <property type="match status" value="1"/>
</dbReference>
<dbReference type="Proteomes" id="UP000755667">
    <property type="component" value="Unassembled WGS sequence"/>
</dbReference>
<reference evidence="3 6" key="1">
    <citation type="submission" date="2021-01" db="EMBL/GenBank/DDBJ databases">
        <title>Diatom-associated Roseobacters Show Island Model of Population Structure.</title>
        <authorList>
            <person name="Qu L."/>
            <person name="Feng X."/>
            <person name="Chen Y."/>
            <person name="Li L."/>
            <person name="Wang X."/>
            <person name="Hu Z."/>
            <person name="Wang H."/>
            <person name="Luo H."/>
        </authorList>
    </citation>
    <scope>NUCLEOTIDE SEQUENCE</scope>
    <source>
        <strain evidence="4 6">CC28-63</strain>
        <strain evidence="3">CC28-69</strain>
    </source>
</reference>
<dbReference type="AlphaFoldDB" id="A0A9Q2NWQ3"/>
<dbReference type="InterPro" id="IPR043504">
    <property type="entry name" value="Peptidase_S1_PA_chymotrypsin"/>
</dbReference>
<dbReference type="OrthoDB" id="6810892at2"/>
<dbReference type="GeneID" id="62641097"/>
<feature type="chain" id="PRO_5040112392" evidence="1">
    <location>
        <begin position="23"/>
        <end position="573"/>
    </location>
</feature>
<dbReference type="InterPro" id="IPR002477">
    <property type="entry name" value="Peptidoglycan-bd-like"/>
</dbReference>
<dbReference type="InterPro" id="IPR036366">
    <property type="entry name" value="PGBDSf"/>
</dbReference>
<protein>
    <submittedName>
        <fullName evidence="3">Peptidoglycan-binding protein</fullName>
    </submittedName>
</protein>
<accession>A0A9Q2NWQ3</accession>
<name>A0A9Q2NWQ3_9RHOB</name>
<dbReference type="Proteomes" id="UP000809440">
    <property type="component" value="Unassembled WGS sequence"/>
</dbReference>
<dbReference type="EMBL" id="JAFBXF010000002">
    <property type="protein sequence ID" value="MBM2415923.1"/>
    <property type="molecule type" value="Genomic_DNA"/>
</dbReference>
<keyword evidence="1" id="KW-0732">Signal</keyword>
<sequence>MVRKFLFSMIATLMIWGESALAQDSVYVQIEAQPSLSVAEDRLRDYAAILPDVNGFDLGRGWYGIALGPYPRDEAGRVLRSLRAQRLIPSDSYLEGPDRYGQRIWPIGAGPATVPSITVPEIAIAPEPDPQAADETPREARASEALLNREEREALQIALRWAGFYNSSIDGAFGRGTRSAMSAWQQSNGFEDTGILTTAQRAELFRQYNAVLEGMDIRSIRETRAGIAIDLPLGAVAFDRYDSPFAHFEPTGAVDSARVLLISQPGDQDRLAGLYEIMQTLDIVPLDGPRDRNRDRFTLTGQNSRIVSHTEARLEGGAIKGFVLVWPAGDEERRTRVLAAMQSSFAPIDGVLDPAVIAEDSQSVDLLAGLAIRKPKLTASGFFVDRQGRVVTTDTAVANCGRITLNSDYNAEVMTTDPSLGVAVLRATQPLAPNDIAQFRDGTPRLQSEIAVAGFSFGGVLPSATMTFGRLSDLSGLNGEDTLSRLAISTLDGDAGGPVLDDGGAVIGMLVPHDAGGRQLPDDVNFATNSAALQQVLSSAGVSPQVTSGLARLDPVDLTAKATAMTVLVSCWE</sequence>
<dbReference type="Pfam" id="PF13365">
    <property type="entry name" value="Trypsin_2"/>
    <property type="match status" value="1"/>
</dbReference>
<gene>
    <name evidence="3" type="ORF">JQX41_02995</name>
    <name evidence="4" type="ORF">JQX48_02995</name>
</gene>
<evidence type="ECO:0000313" key="6">
    <source>
        <dbReference type="Proteomes" id="UP000809440"/>
    </source>
</evidence>
<dbReference type="EMBL" id="JAFBXE010000002">
    <property type="protein sequence ID" value="MBM2411256.1"/>
    <property type="molecule type" value="Genomic_DNA"/>
</dbReference>
<dbReference type="Gene3D" id="2.40.10.10">
    <property type="entry name" value="Trypsin-like serine proteases"/>
    <property type="match status" value="2"/>
</dbReference>
<evidence type="ECO:0000313" key="4">
    <source>
        <dbReference type="EMBL" id="MBM2415923.1"/>
    </source>
</evidence>
<feature type="signal peptide" evidence="1">
    <location>
        <begin position="1"/>
        <end position="22"/>
    </location>
</feature>
<dbReference type="InterPro" id="IPR036365">
    <property type="entry name" value="PGBD-like_sf"/>
</dbReference>
<evidence type="ECO:0000313" key="5">
    <source>
        <dbReference type="Proteomes" id="UP000755667"/>
    </source>
</evidence>
<evidence type="ECO:0000259" key="2">
    <source>
        <dbReference type="Pfam" id="PF01471"/>
    </source>
</evidence>
<dbReference type="InterPro" id="IPR009003">
    <property type="entry name" value="Peptidase_S1_PA"/>
</dbReference>
<evidence type="ECO:0000256" key="1">
    <source>
        <dbReference type="SAM" id="SignalP"/>
    </source>
</evidence>
<keyword evidence="6" id="KW-1185">Reference proteome</keyword>
<dbReference type="Gene3D" id="1.10.101.10">
    <property type="entry name" value="PGBD-like superfamily/PGBD"/>
    <property type="match status" value="1"/>
</dbReference>
<proteinExistence type="predicted"/>
<organism evidence="3 5">
    <name type="scientific">Marivita cryptomonadis</name>
    <dbReference type="NCBI Taxonomy" id="505252"/>
    <lineage>
        <taxon>Bacteria</taxon>
        <taxon>Pseudomonadati</taxon>
        <taxon>Pseudomonadota</taxon>
        <taxon>Alphaproteobacteria</taxon>
        <taxon>Rhodobacterales</taxon>
        <taxon>Roseobacteraceae</taxon>
        <taxon>Marivita</taxon>
    </lineage>
</organism>
<feature type="domain" description="Peptidoglycan binding-like" evidence="2">
    <location>
        <begin position="149"/>
        <end position="202"/>
    </location>
</feature>
<dbReference type="RefSeq" id="WP_085629346.1">
    <property type="nucleotide sequence ID" value="NZ_JAFBWU010000002.1"/>
</dbReference>
<comment type="caution">
    <text evidence="3">The sequence shown here is derived from an EMBL/GenBank/DDBJ whole genome shotgun (WGS) entry which is preliminary data.</text>
</comment>